<dbReference type="InterPro" id="IPR044016">
    <property type="entry name" value="Big_13"/>
</dbReference>
<dbReference type="KEGG" id="tig:THII_1902"/>
<dbReference type="SUPFAM" id="SSF69322">
    <property type="entry name" value="Tricorn protease domain 2"/>
    <property type="match status" value="1"/>
</dbReference>
<dbReference type="InterPro" id="IPR036116">
    <property type="entry name" value="FN3_sf"/>
</dbReference>
<evidence type="ECO:0000313" key="2">
    <source>
        <dbReference type="EMBL" id="BAP56199.1"/>
    </source>
</evidence>
<feature type="domain" description="Fibronectin type-III" evidence="1">
    <location>
        <begin position="1711"/>
        <end position="1810"/>
    </location>
</feature>
<dbReference type="OrthoDB" id="5630137at2"/>
<reference evidence="2 3" key="1">
    <citation type="journal article" date="2014" name="ISME J.">
        <title>Ecophysiology of Thioploca ingrica as revealed by the complete genome sequence supplemented with proteomic evidence.</title>
        <authorList>
            <person name="Kojima H."/>
            <person name="Ogura Y."/>
            <person name="Yamamoto N."/>
            <person name="Togashi T."/>
            <person name="Mori H."/>
            <person name="Watanabe T."/>
            <person name="Nemoto F."/>
            <person name="Kurokawa K."/>
            <person name="Hayashi T."/>
            <person name="Fukui M."/>
        </authorList>
    </citation>
    <scope>NUCLEOTIDE SEQUENCE [LARGE SCALE GENOMIC DNA]</scope>
</reference>
<protein>
    <submittedName>
        <fullName evidence="2">PEP-CTERM putative exosortase interaction domain-containing protein</fullName>
    </submittedName>
</protein>
<proteinExistence type="predicted"/>
<dbReference type="Gene3D" id="2.60.40.10">
    <property type="entry name" value="Immunoglobulins"/>
    <property type="match status" value="16"/>
</dbReference>
<accession>A0A090AGB4</accession>
<dbReference type="EMBL" id="AP014633">
    <property type="protein sequence ID" value="BAP56199.1"/>
    <property type="molecule type" value="Genomic_DNA"/>
</dbReference>
<dbReference type="HOGENOM" id="CLU_231875_0_0_6"/>
<sequence length="2141" mass="232359">MYNQKTIRVILAITFLLWGNNSFAISVSPLGGTLSANGLITELIDTSSSQITVSGIKYQGAYQASGIFSNGMGDGLGIDRGVILTTGNVTNAIGPNKCYKTTTVNRKPGDSSLNTLEQGTTTYDASVLEFDFIPQGDTLKFEYVFASEEYPEWVGSKFNDIFAFFLNDQNIALVPKSSTPVAINTINKWSNSKYYYDNEYPSPSNITDYNKNSCIPGTITPFLTEFDGFTTVLSAVAKVTPGKQHHMKLAIADRGDFSLDSAVFIKGKSFALVLPPPATTLISPAEIIYTNTPTFSWHSVPSATIYELQLVDANHNVLIDNKYSSDEIACDSQAGSCSVAPGTSLADGTYQWQVKTQNQAGGDLWSNTLSFTVKTLPDPATLVAPLENTIKCSLLPTYQWQPAALATRYLLHIKDAKNPVFEQWYNASEVNCVDQTKTCSVTPAFQPAEGSVQWQIKTANSKGEGPWSTTNTFTMKCPPPATTLVPSSPTTGSTLFPGVVSNQSISGIPLPANNPTSYSWQAVPSATFYQLQIKNQQGQVVVDKSYPANSLNCSQGQGVCTVNLAVDLPDGNYQWQILTGNEVGEGTWSQTLPMTIKMLPDAATLISPTGTLLNCTQKPTYSWKPANLATRYLLSVQDTSKLTERWYSMIEANCNDTLCSVTPDFNVVEGNVTWRVKTANTKGEGPWSESRSFAVKCPPPATTLVSPTGVINDNTLTYTWNSVPAATTYRLQVLDANNQIVVDETSANCNVNPGVCSVTPPPKLLDGNYSWKVLTQNQVGPGAWSGAMPMTIKMLPDAVTLISPTGTLLNCTQKPTYSWQPAALATRYLLSVQDALGVTTERWYSNIEANCTTTTCSVTPDFPVVEGNVQWRVKTANSKGDGPWSTTLSFAVKCPPPPTTLSTAIPVTNSNLVAYTWKTVPSATLYQLQIKNSQGQVILKKWYSATSLNCNSGQQNCSVNVGGLNLPDGTYYSNVQTRNEVGYGVWSNTLPFIIKMLPDAATLVSPTATLLNCTQKPTYSWKPANLATRYLLSIQDTSQLTERWYSMTEANCTDTLCSVIPDFNVVEGNVTWRVKTANSTGEGPWSEAGSFAVKCPPPATTLVSPTSVINDNTLTYTWNSVPAATTYRLQVLDANNQIVVDETSANCNVNQGICSVTPPPKLLDGNYSWKVLTQNQVGPGAWSGAMPMTIKMLPDATTLVSPTATLLNCTQTPTYSWKPTNLATRYLLSVQDSQGTIEHWYSDTEANCGNTTCSVTPEFKPAEGNVNWRVKTANTKGEGPWSEAGSFAVKCPPPATTLVSPTGVINDNTPTYTWNAIPTATTYRLQVLDANNQIVIDETGINCPVNPGACSFTPTPKLLDGNYSWKVLTQNQVGPGAWSGAMPMTIKVLPDAASLISPTQTFVNCNQFPTYSWKPAYLATRYLLAVQDNLEVIERWYSSTEANCTLTDCSITPDFKPAEGNVSWRIKAANPEGEAPWSETLSFTMKCPPAAPTLIPSSGGATSGNTLFPGGTGTSLSGFPPVQSSAIAYKWQAISGATLYQLQITNAQGQAVMKKWYSAASLNCSSPGQEICAVNVNNLNLSDGNYQWQVQTRNEVSSSAWSSPSSFNVKTLPDATNLISPAQTLVNCNQTPTYSWQPAALATRYLLSVQDSQGTTERWYSAIEANCNATLCSVTPDFQTAEGNIQWQVKAANLKGEAPWSETLSFVVQCPPLATTLVSPSEVIRENKPTYTWNTIATATTYQLQVTDADNQVVVEETISNCQSEQETCSFSPTTPLTDGNYSWNIQTQNQVGNGQWSQALPFTVLTTPLAATLVSPQVTLHQNLPTYTWQTVPKATQYLMRVQDASGQVFEKMYTSVEANCSEETQLCSVTPDKELAEGEAQWWIQTANSSGSGPLSATMSFIVEKVTTCKLYAVDDEGLNNSQFLVIDPQTKTVNPLGALYVAHDIEALDASLETEQLYAASGKDALLPGILYTVDSSTGQLNLVGDLGLGDVSGLSFNPMTGLLWGWSPGNGLFWVDVNQLPLLPQFEWLSTIRIDDLTWNEEGTVLYLAQRNKILRYEGNAAKPTLICTLLENRKIEALEIISGNVFLMGIDGKDIVYSVNVDSNKNCVVEPVDTLEKPYQDIEGMALGCTRHYAVE</sequence>
<dbReference type="InterPro" id="IPR049804">
    <property type="entry name" value="Choice_anch_L"/>
</dbReference>
<dbReference type="NCBIfam" id="NF038133">
    <property type="entry name" value="choice_anch_L"/>
    <property type="match status" value="1"/>
</dbReference>
<dbReference type="Pfam" id="PF19077">
    <property type="entry name" value="Big_13"/>
    <property type="match status" value="1"/>
</dbReference>
<feature type="domain" description="Fibronectin type-III" evidence="1">
    <location>
        <begin position="897"/>
        <end position="999"/>
    </location>
</feature>
<dbReference type="Proteomes" id="UP000031623">
    <property type="component" value="Chromosome"/>
</dbReference>
<name>A0A090AGB4_9GAMM</name>
<organism evidence="2 3">
    <name type="scientific">Thioploca ingrica</name>
    <dbReference type="NCBI Taxonomy" id="40754"/>
    <lineage>
        <taxon>Bacteria</taxon>
        <taxon>Pseudomonadati</taxon>
        <taxon>Pseudomonadota</taxon>
        <taxon>Gammaproteobacteria</taxon>
        <taxon>Thiotrichales</taxon>
        <taxon>Thiotrichaceae</taxon>
        <taxon>Thioploca</taxon>
    </lineage>
</organism>
<dbReference type="STRING" id="40754.THII_1902"/>
<dbReference type="PROSITE" id="PS50853">
    <property type="entry name" value="FN3"/>
    <property type="match status" value="2"/>
</dbReference>
<keyword evidence="3" id="KW-1185">Reference proteome</keyword>
<dbReference type="InterPro" id="IPR003961">
    <property type="entry name" value="FN3_dom"/>
</dbReference>
<dbReference type="SUPFAM" id="SSF49265">
    <property type="entry name" value="Fibronectin type III"/>
    <property type="match status" value="3"/>
</dbReference>
<gene>
    <name evidence="2" type="ORF">THII_1902</name>
</gene>
<dbReference type="InterPro" id="IPR013783">
    <property type="entry name" value="Ig-like_fold"/>
</dbReference>
<evidence type="ECO:0000259" key="1">
    <source>
        <dbReference type="PROSITE" id="PS50853"/>
    </source>
</evidence>
<evidence type="ECO:0000313" key="3">
    <source>
        <dbReference type="Proteomes" id="UP000031623"/>
    </source>
</evidence>